<dbReference type="RefSeq" id="WP_007892002.1">
    <property type="nucleotide sequence ID" value="NZ_LR134341.1"/>
</dbReference>
<dbReference type="AlphaFoldDB" id="A0A4U9XLP8"/>
<dbReference type="EMBL" id="LR594035">
    <property type="protein sequence ID" value="VTS13251.1"/>
    <property type="molecule type" value="Genomic_DNA"/>
</dbReference>
<evidence type="ECO:0000259" key="3">
    <source>
        <dbReference type="PROSITE" id="PS51186"/>
    </source>
</evidence>
<name>A0A4U9XLP8_9STRE</name>
<dbReference type="GeneID" id="58555463"/>
<gene>
    <name evidence="4" type="primary">yjaB</name>
    <name evidence="4" type="ORF">NCTC5385_00047</name>
</gene>
<proteinExistence type="predicted"/>
<dbReference type="EC" id="2.3.1.-" evidence="4"/>
<dbReference type="Gene3D" id="3.40.630.30">
    <property type="match status" value="1"/>
</dbReference>
<dbReference type="CDD" id="cd04301">
    <property type="entry name" value="NAT_SF"/>
    <property type="match status" value="1"/>
</dbReference>
<dbReference type="PROSITE" id="PS51186">
    <property type="entry name" value="GNAT"/>
    <property type="match status" value="1"/>
</dbReference>
<reference evidence="4 5" key="1">
    <citation type="submission" date="2019-05" db="EMBL/GenBank/DDBJ databases">
        <authorList>
            <consortium name="Pathogen Informatics"/>
        </authorList>
    </citation>
    <scope>NUCLEOTIDE SEQUENCE [LARGE SCALE GENOMIC DNA]</scope>
    <source>
        <strain evidence="4 5">NCTC5385</strain>
    </source>
</reference>
<dbReference type="PANTHER" id="PTHR43800:SF1">
    <property type="entry name" value="PEPTIDYL-LYSINE N-ACETYLTRANSFERASE YJAB"/>
    <property type="match status" value="1"/>
</dbReference>
<protein>
    <submittedName>
        <fullName evidence="4">N-acetyltransferase GCN5</fullName>
        <ecNumber evidence="4">2.3.1.-</ecNumber>
    </submittedName>
</protein>
<evidence type="ECO:0000256" key="1">
    <source>
        <dbReference type="ARBA" id="ARBA00022679"/>
    </source>
</evidence>
<keyword evidence="1 4" id="KW-0808">Transferase</keyword>
<evidence type="ECO:0000256" key="2">
    <source>
        <dbReference type="ARBA" id="ARBA00023315"/>
    </source>
</evidence>
<dbReference type="InterPro" id="IPR000182">
    <property type="entry name" value="GNAT_dom"/>
</dbReference>
<dbReference type="Pfam" id="PF13508">
    <property type="entry name" value="Acetyltransf_7"/>
    <property type="match status" value="1"/>
</dbReference>
<dbReference type="Proteomes" id="UP000304914">
    <property type="component" value="Chromosome"/>
</dbReference>
<dbReference type="GO" id="GO:0016747">
    <property type="term" value="F:acyltransferase activity, transferring groups other than amino-acyl groups"/>
    <property type="evidence" value="ECO:0007669"/>
    <property type="project" value="InterPro"/>
</dbReference>
<keyword evidence="2 4" id="KW-0012">Acyltransferase</keyword>
<sequence>MVVIRELDSSEVDRVAQIWLKMNKITHDYIDSSFWDKNLAEVRSQFLESEMYVAVDKQNICGFIGLTGEFVAGLFVETHYQSKGIGKQLLNTAKHYHTHLDLHVYSANQKAIKFYLSQGFEIDSVGVDASTNQKEYLLSWQN</sequence>
<dbReference type="SUPFAM" id="SSF55729">
    <property type="entry name" value="Acyl-CoA N-acyltransferases (Nat)"/>
    <property type="match status" value="1"/>
</dbReference>
<accession>A0A4U9XLP8</accession>
<evidence type="ECO:0000313" key="4">
    <source>
        <dbReference type="EMBL" id="VTS13251.1"/>
    </source>
</evidence>
<feature type="domain" description="N-acetyltransferase" evidence="3">
    <location>
        <begin position="2"/>
        <end position="142"/>
    </location>
</feature>
<organism evidence="4 5">
    <name type="scientific">Streptococcus pseudoporcinus</name>
    <dbReference type="NCBI Taxonomy" id="361101"/>
    <lineage>
        <taxon>Bacteria</taxon>
        <taxon>Bacillati</taxon>
        <taxon>Bacillota</taxon>
        <taxon>Bacilli</taxon>
        <taxon>Lactobacillales</taxon>
        <taxon>Streptococcaceae</taxon>
        <taxon>Streptococcus</taxon>
    </lineage>
</organism>
<evidence type="ECO:0000313" key="5">
    <source>
        <dbReference type="Proteomes" id="UP000304914"/>
    </source>
</evidence>
<dbReference type="PANTHER" id="PTHR43800">
    <property type="entry name" value="PEPTIDYL-LYSINE N-ACETYLTRANSFERASE YJAB"/>
    <property type="match status" value="1"/>
</dbReference>
<dbReference type="InterPro" id="IPR016181">
    <property type="entry name" value="Acyl_CoA_acyltransferase"/>
</dbReference>